<protein>
    <submittedName>
        <fullName evidence="1">Uncharacterized protein</fullName>
    </submittedName>
</protein>
<proteinExistence type="predicted"/>
<keyword evidence="2" id="KW-1185">Reference proteome</keyword>
<dbReference type="AlphaFoldDB" id="A0A1M4WD01"/>
<accession>A0A1M4WD01</accession>
<dbReference type="STRING" id="1124188.SAMN05444377_101255"/>
<reference evidence="1 2" key="1">
    <citation type="submission" date="2016-11" db="EMBL/GenBank/DDBJ databases">
        <authorList>
            <person name="Jaros S."/>
            <person name="Januszkiewicz K."/>
            <person name="Wedrychowicz H."/>
        </authorList>
    </citation>
    <scope>NUCLEOTIDE SEQUENCE [LARGE SCALE GENOMIC DNA]</scope>
    <source>
        <strain evidence="1 2">DSM 25660</strain>
    </source>
</reference>
<dbReference type="EMBL" id="FQVQ01000001">
    <property type="protein sequence ID" value="SHE79055.1"/>
    <property type="molecule type" value="Genomic_DNA"/>
</dbReference>
<evidence type="ECO:0000313" key="1">
    <source>
        <dbReference type="EMBL" id="SHE79055.1"/>
    </source>
</evidence>
<name>A0A1M4WD01_9FLAO</name>
<evidence type="ECO:0000313" key="2">
    <source>
        <dbReference type="Proteomes" id="UP000184147"/>
    </source>
</evidence>
<gene>
    <name evidence="1" type="ORF">SAMN05444377_101255</name>
</gene>
<dbReference type="Proteomes" id="UP000184147">
    <property type="component" value="Unassembled WGS sequence"/>
</dbReference>
<sequence>MEVRFTTKEESNARRQADFLKLSKTERVLAFFALCRRMKSFPVK</sequence>
<organism evidence="1 2">
    <name type="scientific">Flavobacterium fontis</name>
    <dbReference type="NCBI Taxonomy" id="1124188"/>
    <lineage>
        <taxon>Bacteria</taxon>
        <taxon>Pseudomonadati</taxon>
        <taxon>Bacteroidota</taxon>
        <taxon>Flavobacteriia</taxon>
        <taxon>Flavobacteriales</taxon>
        <taxon>Flavobacteriaceae</taxon>
        <taxon>Flavobacterium</taxon>
    </lineage>
</organism>